<dbReference type="Pfam" id="PF17072">
    <property type="entry name" value="Spike_torovirin"/>
    <property type="match status" value="2"/>
</dbReference>
<keyword evidence="2" id="KW-0472">Membrane</keyword>
<name>A0A444V833_ACIRT</name>
<keyword evidence="2" id="KW-0812">Transmembrane</keyword>
<feature type="coiled-coil region" evidence="1">
    <location>
        <begin position="636"/>
        <end position="663"/>
    </location>
</feature>
<feature type="transmembrane region" description="Helical" evidence="2">
    <location>
        <begin position="1021"/>
        <end position="1044"/>
    </location>
</feature>
<proteinExistence type="predicted"/>
<keyword evidence="1" id="KW-0175">Coiled coil</keyword>
<evidence type="ECO:0000256" key="1">
    <source>
        <dbReference type="SAM" id="Coils"/>
    </source>
</evidence>
<dbReference type="Proteomes" id="UP000289886">
    <property type="component" value="Unassembled WGS sequence"/>
</dbReference>
<protein>
    <submittedName>
        <fullName evidence="3">Uncharacterized protein</fullName>
    </submittedName>
</protein>
<comment type="caution">
    <text evidence="3">The sequence shown here is derived from an EMBL/GenBank/DDBJ whole genome shotgun (WGS) entry which is preliminary data.</text>
</comment>
<accession>A0A444V833</accession>
<gene>
    <name evidence="3" type="ORF">EOD39_15537</name>
</gene>
<evidence type="ECO:0000313" key="4">
    <source>
        <dbReference type="Proteomes" id="UP000289886"/>
    </source>
</evidence>
<evidence type="ECO:0000313" key="3">
    <source>
        <dbReference type="EMBL" id="RXM96551.1"/>
    </source>
</evidence>
<reference evidence="3 4" key="1">
    <citation type="submission" date="2019-01" db="EMBL/GenBank/DDBJ databases">
        <title>Draft Genome and Complete Hox-Cluster Characterization of the Sterlet Sturgeon (Acipenser ruthenus).</title>
        <authorList>
            <person name="Wei Q."/>
        </authorList>
    </citation>
    <scope>NUCLEOTIDE SEQUENCE [LARGE SCALE GENOMIC DNA]</scope>
    <source>
        <strain evidence="3">WHYD16114868_AA</strain>
        <tissue evidence="3">Blood</tissue>
    </source>
</reference>
<sequence>MTGLVKELATWRVCVILVSATTCFAEVYTIYPNPYHSADVNPEAYRSATFENISLVDHDGIQRWYCRSFVGHVRLQPNKDYEAAYELETSVISNTNNCHAVVKPRFEPSYPEFPLDALSMFQNGTADWINCATGTNSSTIIDGTVRTVCKVLRILKSDNELASEKSIRSKLRELQDTPFGCLRYYFGVGVPTTSNPCTRSLGPACWKGFCLTRFVISGWSEITNSPPVQHTTITYIATHPNPDETETKEEKEDDTAQLHLMAPSTAASVPKGDRYTGLWWRFYKKETVDEISDQTNAPENILIFVDKEVVTSKELIEAAWHILSRGKKAELRIESAQVYLGLLDMEAIAQVYKRIYLVYGGFHKHGQILESLLRRVPASKLAFDVSGPGLPRLFDRIPHMFYDQLSATRPRDKNTFFRGWKKKTVGEESDSVYYVQVQVKGVRGTRYCPSIVYYADGCAITNAPTDGSKKIPIFNLYTTPMLNFTCQPPGSAQPAILPFTNRSDQDSVLLALETLTYENSTTKPVLIMDGAGKAWYYFPNTVVPCTTSVSAPSRTFNLAISQGLIATETPSFLDNGDLLLNRGVRYVATHFEWSAEVLPINMSCLLVDVDALPSCQAFVCGGGKCPRNFDRVCASADTLVEKVRRSQAQLKTLLDRYQDLKALAKQYEPPRQETERRTRRFIMGLAAIILTKQQERRIDDFEERYTMVLQTDAIRSLTQSTISITSTLRTNIEAVNGRVGALEKEVNERFRAVSETLNQLNDNSAINFNVLNGFQMWFMQIQYLESILTEARFSLSMALDSLKSCLLSLQEGHLQNCKITTGVLQEHPGFRALPLLGAAQYHKDTVVLLFKQPTAYKTIVLQAVTPAPVLVDSLGLYIWPDYKDVVWMDGEYYKAPMCKGAYCMPLQEHVEYKQCLENRTFCRYALGNCYGDVCYDNKTGRTVYTTKTVQTYGQHPVDSVLHLPLFEPYRIEAEKLHFAQDVKTNAALKSIESNLDQMKRLVTFLKKESTTSDPATQRASFPWGVALGIPAAMTIVFACIWFCFKKRKDKQIHTPYSADDKRPLLY</sequence>
<evidence type="ECO:0000256" key="2">
    <source>
        <dbReference type="SAM" id="Phobius"/>
    </source>
</evidence>
<organism evidence="3 4">
    <name type="scientific">Acipenser ruthenus</name>
    <name type="common">Sterlet sturgeon</name>
    <dbReference type="NCBI Taxonomy" id="7906"/>
    <lineage>
        <taxon>Eukaryota</taxon>
        <taxon>Metazoa</taxon>
        <taxon>Chordata</taxon>
        <taxon>Craniata</taxon>
        <taxon>Vertebrata</taxon>
        <taxon>Euteleostomi</taxon>
        <taxon>Actinopterygii</taxon>
        <taxon>Chondrostei</taxon>
        <taxon>Acipenseriformes</taxon>
        <taxon>Acipenseridae</taxon>
        <taxon>Acipenser</taxon>
    </lineage>
</organism>
<keyword evidence="4" id="KW-1185">Reference proteome</keyword>
<dbReference type="AlphaFoldDB" id="A0A444V833"/>
<dbReference type="EMBL" id="SCEB01001571">
    <property type="protein sequence ID" value="RXM96551.1"/>
    <property type="molecule type" value="Genomic_DNA"/>
</dbReference>
<dbReference type="InterPro" id="IPR031412">
    <property type="entry name" value="S_torovirinae"/>
</dbReference>
<keyword evidence="2" id="KW-1133">Transmembrane helix</keyword>